<dbReference type="NCBIfam" id="TIGR00072">
    <property type="entry name" value="hydrog_prot"/>
    <property type="match status" value="1"/>
</dbReference>
<evidence type="ECO:0000256" key="2">
    <source>
        <dbReference type="ARBA" id="ARBA00022670"/>
    </source>
</evidence>
<name>A0A9Q3Z637_9ACTN</name>
<keyword evidence="2 6" id="KW-0645">Protease</keyword>
<dbReference type="GO" id="GO:0008047">
    <property type="term" value="F:enzyme activator activity"/>
    <property type="evidence" value="ECO:0007669"/>
    <property type="project" value="InterPro"/>
</dbReference>
<organism evidence="6 7">
    <name type="scientific">Streptomyces guryensis</name>
    <dbReference type="NCBI Taxonomy" id="2886947"/>
    <lineage>
        <taxon>Bacteria</taxon>
        <taxon>Bacillati</taxon>
        <taxon>Actinomycetota</taxon>
        <taxon>Actinomycetes</taxon>
        <taxon>Kitasatosporales</taxon>
        <taxon>Streptomycetaceae</taxon>
        <taxon>Streptomyces</taxon>
    </lineage>
</organism>
<comment type="caution">
    <text evidence="6">The sequence shown here is derived from an EMBL/GenBank/DDBJ whole genome shotgun (WGS) entry which is preliminary data.</text>
</comment>
<sequence length="189" mass="19886">MSVSTRIAIIAIGDPDRHDDGVPRAVLSRLRERATERPLPPGTLLTSCDPDPARLIRLWENTELAVVLEPAHARPGHPGRIYRLELDTAALWRAGTMHPHGLGEAVNVGRALGRLPGHLVAYAVDGADTSLGRGLSEPVAATVGHLVSCVEAEISRHRAAVARDLAGTPGSEDGPGHEGREGPSASRGS</sequence>
<dbReference type="EMBL" id="JAJSBI010000006">
    <property type="protein sequence ID" value="MCD9874784.1"/>
    <property type="molecule type" value="Genomic_DNA"/>
</dbReference>
<evidence type="ECO:0000256" key="4">
    <source>
        <dbReference type="ARBA" id="ARBA00022801"/>
    </source>
</evidence>
<dbReference type="PANTHER" id="PTHR30302">
    <property type="entry name" value="HYDROGENASE 1 MATURATION PROTEASE"/>
    <property type="match status" value="1"/>
</dbReference>
<dbReference type="Gene3D" id="3.40.50.1450">
    <property type="entry name" value="HybD-like"/>
    <property type="match status" value="1"/>
</dbReference>
<evidence type="ECO:0000256" key="5">
    <source>
        <dbReference type="SAM" id="MobiDB-lite"/>
    </source>
</evidence>
<accession>A0A9Q3Z637</accession>
<reference evidence="6" key="1">
    <citation type="submission" date="2021-12" db="EMBL/GenBank/DDBJ databases">
        <authorList>
            <person name="Lee J.-H."/>
            <person name="Kim S.-B."/>
        </authorList>
    </citation>
    <scope>NUCLEOTIDE SEQUENCE</scope>
    <source>
        <strain evidence="6">NR30</strain>
    </source>
</reference>
<feature type="region of interest" description="Disordered" evidence="5">
    <location>
        <begin position="164"/>
        <end position="189"/>
    </location>
</feature>
<dbReference type="PANTHER" id="PTHR30302:SF1">
    <property type="entry name" value="HYDROGENASE 2 MATURATION PROTEASE"/>
    <property type="match status" value="1"/>
</dbReference>
<protein>
    <submittedName>
        <fullName evidence="6">Hydrogenase maturation protease</fullName>
    </submittedName>
</protein>
<evidence type="ECO:0000313" key="6">
    <source>
        <dbReference type="EMBL" id="MCD9874784.1"/>
    </source>
</evidence>
<dbReference type="SUPFAM" id="SSF53163">
    <property type="entry name" value="HybD-like"/>
    <property type="match status" value="1"/>
</dbReference>
<evidence type="ECO:0000256" key="1">
    <source>
        <dbReference type="ARBA" id="ARBA00006814"/>
    </source>
</evidence>
<dbReference type="GO" id="GO:0004190">
    <property type="term" value="F:aspartic-type endopeptidase activity"/>
    <property type="evidence" value="ECO:0007669"/>
    <property type="project" value="UniProtKB-KW"/>
</dbReference>
<dbReference type="InterPro" id="IPR023430">
    <property type="entry name" value="Pept_HybD-like_dom_sf"/>
</dbReference>
<evidence type="ECO:0000256" key="3">
    <source>
        <dbReference type="ARBA" id="ARBA00022750"/>
    </source>
</evidence>
<gene>
    <name evidence="6" type="ORF">LJ657_14045</name>
</gene>
<dbReference type="InterPro" id="IPR000671">
    <property type="entry name" value="Peptidase_A31"/>
</dbReference>
<dbReference type="Proteomes" id="UP001108029">
    <property type="component" value="Unassembled WGS sequence"/>
</dbReference>
<keyword evidence="4" id="KW-0378">Hydrolase</keyword>
<dbReference type="GO" id="GO:0016485">
    <property type="term" value="P:protein processing"/>
    <property type="evidence" value="ECO:0007669"/>
    <property type="project" value="TreeGrafter"/>
</dbReference>
<comment type="similarity">
    <text evidence="1">Belongs to the peptidase A31 family.</text>
</comment>
<keyword evidence="7" id="KW-1185">Reference proteome</keyword>
<proteinExistence type="inferred from homology"/>
<keyword evidence="3" id="KW-0064">Aspartyl protease</keyword>
<dbReference type="AlphaFoldDB" id="A0A9Q3Z637"/>
<dbReference type="RefSeq" id="WP_232648917.1">
    <property type="nucleotide sequence ID" value="NZ_JAJSBI010000006.1"/>
</dbReference>
<evidence type="ECO:0000313" key="7">
    <source>
        <dbReference type="Proteomes" id="UP001108029"/>
    </source>
</evidence>